<reference evidence="1" key="1">
    <citation type="journal article" date="2023" name="G3 (Bethesda)">
        <title>A reference genome for the long-term kleptoplast-retaining sea slug Elysia crispata morphotype clarki.</title>
        <authorList>
            <person name="Eastman K.E."/>
            <person name="Pendleton A.L."/>
            <person name="Shaikh M.A."/>
            <person name="Suttiyut T."/>
            <person name="Ogas R."/>
            <person name="Tomko P."/>
            <person name="Gavelis G."/>
            <person name="Widhalm J.R."/>
            <person name="Wisecaver J.H."/>
        </authorList>
    </citation>
    <scope>NUCLEOTIDE SEQUENCE</scope>
    <source>
        <strain evidence="1">ECLA1</strain>
    </source>
</reference>
<evidence type="ECO:0000313" key="1">
    <source>
        <dbReference type="EMBL" id="KAK3776196.1"/>
    </source>
</evidence>
<evidence type="ECO:0000313" key="2">
    <source>
        <dbReference type="Proteomes" id="UP001283361"/>
    </source>
</evidence>
<feature type="non-terminal residue" evidence="1">
    <location>
        <position position="1"/>
    </location>
</feature>
<protein>
    <submittedName>
        <fullName evidence="1">Uncharacterized protein</fullName>
    </submittedName>
</protein>
<dbReference type="EMBL" id="JAWDGP010003240">
    <property type="protein sequence ID" value="KAK3776196.1"/>
    <property type="molecule type" value="Genomic_DNA"/>
</dbReference>
<sequence>KPMNEVVNLALNSHGSAGWSGQEVSSYWCDTRNTTSSTVPSELLQ</sequence>
<keyword evidence="2" id="KW-1185">Reference proteome</keyword>
<dbReference type="AlphaFoldDB" id="A0AAE0ZWB0"/>
<name>A0AAE0ZWB0_9GAST</name>
<dbReference type="Proteomes" id="UP001283361">
    <property type="component" value="Unassembled WGS sequence"/>
</dbReference>
<comment type="caution">
    <text evidence="1">The sequence shown here is derived from an EMBL/GenBank/DDBJ whole genome shotgun (WGS) entry which is preliminary data.</text>
</comment>
<accession>A0AAE0ZWB0</accession>
<proteinExistence type="predicted"/>
<gene>
    <name evidence="1" type="ORF">RRG08_008686</name>
</gene>
<organism evidence="1 2">
    <name type="scientific">Elysia crispata</name>
    <name type="common">lettuce slug</name>
    <dbReference type="NCBI Taxonomy" id="231223"/>
    <lineage>
        <taxon>Eukaryota</taxon>
        <taxon>Metazoa</taxon>
        <taxon>Spiralia</taxon>
        <taxon>Lophotrochozoa</taxon>
        <taxon>Mollusca</taxon>
        <taxon>Gastropoda</taxon>
        <taxon>Heterobranchia</taxon>
        <taxon>Euthyneura</taxon>
        <taxon>Panpulmonata</taxon>
        <taxon>Sacoglossa</taxon>
        <taxon>Placobranchoidea</taxon>
        <taxon>Plakobranchidae</taxon>
        <taxon>Elysia</taxon>
    </lineage>
</organism>